<feature type="compositionally biased region" description="Polar residues" evidence="4">
    <location>
        <begin position="239"/>
        <end position="272"/>
    </location>
</feature>
<organism evidence="6">
    <name type="scientific">Aphanomyces invadans</name>
    <dbReference type="NCBI Taxonomy" id="157072"/>
    <lineage>
        <taxon>Eukaryota</taxon>
        <taxon>Sar</taxon>
        <taxon>Stramenopiles</taxon>
        <taxon>Oomycota</taxon>
        <taxon>Saprolegniomycetes</taxon>
        <taxon>Saprolegniales</taxon>
        <taxon>Verrucalvaceae</taxon>
        <taxon>Aphanomyces</taxon>
    </lineage>
</organism>
<reference evidence="6" key="1">
    <citation type="submission" date="2013-12" db="EMBL/GenBank/DDBJ databases">
        <title>The Genome Sequence of Aphanomyces invadans NJM9701.</title>
        <authorList>
            <consortium name="The Broad Institute Genomics Platform"/>
            <person name="Russ C."/>
            <person name="Tyler B."/>
            <person name="van West P."/>
            <person name="Dieguez-Uribeondo J."/>
            <person name="Young S.K."/>
            <person name="Zeng Q."/>
            <person name="Gargeya S."/>
            <person name="Fitzgerald M."/>
            <person name="Abouelleil A."/>
            <person name="Alvarado L."/>
            <person name="Chapman S.B."/>
            <person name="Gainer-Dewar J."/>
            <person name="Goldberg J."/>
            <person name="Griggs A."/>
            <person name="Gujja S."/>
            <person name="Hansen M."/>
            <person name="Howarth C."/>
            <person name="Imamovic A."/>
            <person name="Ireland A."/>
            <person name="Larimer J."/>
            <person name="McCowan C."/>
            <person name="Murphy C."/>
            <person name="Pearson M."/>
            <person name="Poon T.W."/>
            <person name="Priest M."/>
            <person name="Roberts A."/>
            <person name="Saif S."/>
            <person name="Shea T."/>
            <person name="Sykes S."/>
            <person name="Wortman J."/>
            <person name="Nusbaum C."/>
            <person name="Birren B."/>
        </authorList>
    </citation>
    <scope>NUCLEOTIDE SEQUENCE [LARGE SCALE GENOMIC DNA]</scope>
    <source>
        <strain evidence="6">NJM9701</strain>
    </source>
</reference>
<evidence type="ECO:0000259" key="5">
    <source>
        <dbReference type="Pfam" id="PF04153"/>
    </source>
</evidence>
<comment type="similarity">
    <text evidence="1">Belongs to the CNOT2/3/5 family.</text>
</comment>
<sequence>MSVLDPSKDKLAYFKDNIQTAEDQEDFDASQYYYNRQEGFFKAGPSSMAGNEGLPTGAGLSMPPSAFGNFGGSNVQSGGMNSFLAATTTGLGMGSIGMSSMGMGGGVGMGMGMGTNSSSNNVLRPPPAAPSSGGLPPHEMNYMARTLSTESSPAAPKAPRQIFSEKGPDMSEFPALTSRSLPLDVDSTSSSYRQNSEFVIQKEDFPALSTFGGATQPPLNNEKSMSTTNDAMLQRHHPTNNANNTSIGSRSGGNSTNFSQGNFHANNMNSFPTLGETKQGGVASDRKADEYPKFGLIGMLQFMRPNESERPLVHGYDLTTLGMNLNSSESLHQTFASPWADGPCTKEPQYNLPACYYNQPPVLKTAHLSKFQLETLFFVFYAMPKDVAQACAAQELYIREWRYHVELKLWFKRQPNEGNGVAQFIYFDINSWERRLFGGNTNGISAGFMGDDDIRVKFNGANNA</sequence>
<dbReference type="PANTHER" id="PTHR23326">
    <property type="entry name" value="CCR4 NOT-RELATED"/>
    <property type="match status" value="1"/>
</dbReference>
<keyword evidence="2" id="KW-0805">Transcription regulation</keyword>
<dbReference type="GeneID" id="20086247"/>
<dbReference type="InterPro" id="IPR007282">
    <property type="entry name" value="NOT2/3/5_C"/>
</dbReference>
<dbReference type="eggNOG" id="KOG2151">
    <property type="taxonomic scope" value="Eukaryota"/>
</dbReference>
<dbReference type="GO" id="GO:0030015">
    <property type="term" value="C:CCR4-NOT core complex"/>
    <property type="evidence" value="ECO:0007669"/>
    <property type="project" value="InterPro"/>
</dbReference>
<keyword evidence="3" id="KW-0804">Transcription</keyword>
<dbReference type="EMBL" id="KI913971">
    <property type="protein sequence ID" value="ETV97871.1"/>
    <property type="molecule type" value="Genomic_DNA"/>
</dbReference>
<dbReference type="EMBL" id="KI913971">
    <property type="protein sequence ID" value="ETV97872.1"/>
    <property type="molecule type" value="Genomic_DNA"/>
</dbReference>
<evidence type="ECO:0000256" key="2">
    <source>
        <dbReference type="ARBA" id="ARBA00023015"/>
    </source>
</evidence>
<dbReference type="AlphaFoldDB" id="A0A024TX13"/>
<evidence type="ECO:0000256" key="3">
    <source>
        <dbReference type="ARBA" id="ARBA00023163"/>
    </source>
</evidence>
<dbReference type="InterPro" id="IPR038635">
    <property type="entry name" value="CCR4-NOT_su2/3/5_C_sf"/>
</dbReference>
<accession>A0A024TX13</accession>
<evidence type="ECO:0000256" key="1">
    <source>
        <dbReference type="ARBA" id="ARBA00007682"/>
    </source>
</evidence>
<dbReference type="STRING" id="157072.A0A024TX13"/>
<name>A0A024TX13_9STRA</name>
<feature type="domain" description="NOT2/NOT3/NOT5 C-terminal" evidence="5">
    <location>
        <begin position="332"/>
        <end position="435"/>
    </location>
</feature>
<dbReference type="InterPro" id="IPR040168">
    <property type="entry name" value="Not2/3/5"/>
</dbReference>
<dbReference type="Pfam" id="PF04153">
    <property type="entry name" value="NOT2_3_5_C"/>
    <property type="match status" value="1"/>
</dbReference>
<protein>
    <recommendedName>
        <fullName evidence="5">NOT2/NOT3/NOT5 C-terminal domain-containing protein</fullName>
    </recommendedName>
</protein>
<evidence type="ECO:0000313" key="6">
    <source>
        <dbReference type="EMBL" id="ETV97872.1"/>
    </source>
</evidence>
<dbReference type="RefSeq" id="XP_008873432.1">
    <property type="nucleotide sequence ID" value="XM_008875210.1"/>
</dbReference>
<proteinExistence type="inferred from homology"/>
<dbReference type="OrthoDB" id="25391at2759"/>
<feature type="region of interest" description="Disordered" evidence="4">
    <location>
        <begin position="236"/>
        <end position="285"/>
    </location>
</feature>
<evidence type="ECO:0000256" key="4">
    <source>
        <dbReference type="SAM" id="MobiDB-lite"/>
    </source>
</evidence>
<dbReference type="GO" id="GO:0006355">
    <property type="term" value="P:regulation of DNA-templated transcription"/>
    <property type="evidence" value="ECO:0007669"/>
    <property type="project" value="InterPro"/>
</dbReference>
<dbReference type="RefSeq" id="XP_008873433.1">
    <property type="nucleotide sequence ID" value="XM_008875211.1"/>
</dbReference>
<dbReference type="Gene3D" id="2.30.30.1020">
    <property type="entry name" value="CCR4-NOT complex subunit 2/3/5, C-terminal domain"/>
    <property type="match status" value="1"/>
</dbReference>
<dbReference type="VEuPathDB" id="FungiDB:H310_09197"/>
<gene>
    <name evidence="6" type="ORF">H310_09197</name>
</gene>